<dbReference type="InterPro" id="IPR014752">
    <property type="entry name" value="Arrestin-like_C"/>
</dbReference>
<feature type="compositionally biased region" description="Polar residues" evidence="1">
    <location>
        <begin position="585"/>
        <end position="604"/>
    </location>
</feature>
<evidence type="ECO:0000259" key="2">
    <source>
        <dbReference type="SMART" id="SM01017"/>
    </source>
</evidence>
<accession>A0A8H6LDS5</accession>
<feature type="domain" description="Arrestin C-terminal-like" evidence="2">
    <location>
        <begin position="266"/>
        <end position="484"/>
    </location>
</feature>
<dbReference type="GO" id="GO:0070086">
    <property type="term" value="P:ubiquitin-dependent endocytosis"/>
    <property type="evidence" value="ECO:0007669"/>
    <property type="project" value="TreeGrafter"/>
</dbReference>
<feature type="compositionally biased region" description="Low complexity" evidence="1">
    <location>
        <begin position="611"/>
        <end position="623"/>
    </location>
</feature>
<feature type="region of interest" description="Disordered" evidence="1">
    <location>
        <begin position="136"/>
        <end position="167"/>
    </location>
</feature>
<dbReference type="Gene3D" id="2.60.40.640">
    <property type="match status" value="1"/>
</dbReference>
<sequence length="623" mass="69654">MPVRSAKLTATSLAPMPVASGSGVNCFILLAEHDVFLSGFDHDCEGHREGQSGTALLRGILQLSVSKNIKIKAVQLKLLGRARTEWLQKMNSGYYEEEILQTQLLTFFNAINNECKYDYGNQCKFRLKSTSPDDNDLMDELNRSKSLSPHYHNNDSTKELKRLSSESAQVRSLNKDHPIATAAQVKRCKVFYPGTYDYFFELPIDHRQLETTKVQYGFVKWELHAAVDRAGIFNPNLHGVKEVSIVRVPDPLSLEMTESMLISRQWQDQLYYDIIISGKGFPIGSKIPITFQLTPLAKVHLHGLKVFVIESMEYWSNDRTAARKASSRKILLLSKLAGRALAPSWASSDLRTIRGGELTPEQRREAREVAARQRTAEASRQNIAVQPLPEPSANLLGDLDLGLENFWGPTEIEVEVQIPTCGMMARNENLKLYPECTWKNVNIRHWIQVILPTSRLDPVDPTGTKRRNFEISINLPFTLLHCRATPVNIYLPTYSDKICQSTTCQSICGCPDALKIPTESSTDYCIRTLVGVNLISGDRSSSRRAAHLASGQQSPRSSAEIAVIHDSQRPIHVFVGPSLNLPTFDNNIAQPSPPNSSTKYSKQASRYPHRTATTSSMALASMA</sequence>
<dbReference type="PANTHER" id="PTHR11188:SF174">
    <property type="entry name" value="ARRESTIN-RELATED TRAFFICKING ADAPTER 10-RELATED"/>
    <property type="match status" value="1"/>
</dbReference>
<dbReference type="PANTHER" id="PTHR11188">
    <property type="entry name" value="ARRESTIN DOMAIN CONTAINING PROTEIN"/>
    <property type="match status" value="1"/>
</dbReference>
<dbReference type="Proteomes" id="UP000593570">
    <property type="component" value="Unassembled WGS sequence"/>
</dbReference>
<evidence type="ECO:0000256" key="1">
    <source>
        <dbReference type="SAM" id="MobiDB-lite"/>
    </source>
</evidence>
<name>A0A8H6LDS5_FUSOX</name>
<dbReference type="InterPro" id="IPR011022">
    <property type="entry name" value="Arrestin_C-like"/>
</dbReference>
<dbReference type="InterPro" id="IPR050357">
    <property type="entry name" value="Arrestin_domain-protein"/>
</dbReference>
<reference evidence="3 4" key="1">
    <citation type="journal article" date="2020" name="bioRxiv">
        <title>A chromosome-scale genome assembly for the Fusarium oxysporum strain Fo5176 to establish a model Arabidopsis-fungal pathosystem.</title>
        <authorList>
            <person name="Fokkens L."/>
            <person name="Guo L."/>
            <person name="Dora S."/>
            <person name="Wang B."/>
            <person name="Ye K."/>
            <person name="Sanchez-Rodriguez C."/>
            <person name="Croll D."/>
        </authorList>
    </citation>
    <scope>NUCLEOTIDE SEQUENCE [LARGE SCALE GENOMIC DNA]</scope>
    <source>
        <strain evidence="3 4">Fo5176</strain>
    </source>
</reference>
<dbReference type="AlphaFoldDB" id="A0A8H6LDS5"/>
<dbReference type="GO" id="GO:0031625">
    <property type="term" value="F:ubiquitin protein ligase binding"/>
    <property type="evidence" value="ECO:0007669"/>
    <property type="project" value="TreeGrafter"/>
</dbReference>
<organism evidence="3 4">
    <name type="scientific">Fusarium oxysporum f. sp. conglutinans</name>
    <dbReference type="NCBI Taxonomy" id="100902"/>
    <lineage>
        <taxon>Eukaryota</taxon>
        <taxon>Fungi</taxon>
        <taxon>Dikarya</taxon>
        <taxon>Ascomycota</taxon>
        <taxon>Pezizomycotina</taxon>
        <taxon>Sordariomycetes</taxon>
        <taxon>Hypocreomycetidae</taxon>
        <taxon>Hypocreales</taxon>
        <taxon>Nectriaceae</taxon>
        <taxon>Fusarium</taxon>
        <taxon>Fusarium oxysporum species complex</taxon>
    </lineage>
</organism>
<gene>
    <name evidence="3" type="ORF">HZS61_005352</name>
</gene>
<feature type="compositionally biased region" description="Basic and acidic residues" evidence="1">
    <location>
        <begin position="152"/>
        <end position="164"/>
    </location>
</feature>
<evidence type="ECO:0000313" key="3">
    <source>
        <dbReference type="EMBL" id="KAF6515446.1"/>
    </source>
</evidence>
<dbReference type="SMART" id="SM01017">
    <property type="entry name" value="Arrestin_C"/>
    <property type="match status" value="1"/>
</dbReference>
<dbReference type="GO" id="GO:0030674">
    <property type="term" value="F:protein-macromolecule adaptor activity"/>
    <property type="evidence" value="ECO:0007669"/>
    <property type="project" value="TreeGrafter"/>
</dbReference>
<comment type="caution">
    <text evidence="3">The sequence shown here is derived from an EMBL/GenBank/DDBJ whole genome shotgun (WGS) entry which is preliminary data.</text>
</comment>
<protein>
    <recommendedName>
        <fullName evidence="2">Arrestin C-terminal-like domain-containing protein</fullName>
    </recommendedName>
</protein>
<evidence type="ECO:0000313" key="4">
    <source>
        <dbReference type="Proteomes" id="UP000593570"/>
    </source>
</evidence>
<feature type="region of interest" description="Disordered" evidence="1">
    <location>
        <begin position="585"/>
        <end position="623"/>
    </location>
</feature>
<dbReference type="EMBL" id="JACDXP010000014">
    <property type="protein sequence ID" value="KAF6515446.1"/>
    <property type="molecule type" value="Genomic_DNA"/>
</dbReference>
<dbReference type="Pfam" id="PF02752">
    <property type="entry name" value="Arrestin_C"/>
    <property type="match status" value="1"/>
</dbReference>
<dbReference type="GO" id="GO:0005829">
    <property type="term" value="C:cytosol"/>
    <property type="evidence" value="ECO:0007669"/>
    <property type="project" value="TreeGrafter"/>
</dbReference>
<proteinExistence type="predicted"/>